<evidence type="ECO:0000313" key="1">
    <source>
        <dbReference type="EMBL" id="AFK34016.1"/>
    </source>
</evidence>
<protein>
    <submittedName>
        <fullName evidence="1">Uncharacterized protein</fullName>
    </submittedName>
</protein>
<name>I3S174_MEDTR</name>
<accession>I3S174</accession>
<reference evidence="2" key="2">
    <citation type="journal article" date="2018" name="Nat. Plants">
        <title>Whole-genome landscape of Medicago truncatula symbiotic genes.</title>
        <authorList>
            <person name="Pecrix Y."/>
            <person name="Gamas P."/>
            <person name="Carrere S."/>
        </authorList>
    </citation>
    <scope>NUCLEOTIDE SEQUENCE</scope>
    <source>
        <tissue evidence="2">Leaves</tissue>
    </source>
</reference>
<dbReference type="AlphaFoldDB" id="I3S174"/>
<dbReference type="EMBL" id="PSQE01000003">
    <property type="protein sequence ID" value="RHN68561.1"/>
    <property type="molecule type" value="Genomic_DNA"/>
</dbReference>
<reference evidence="1" key="1">
    <citation type="submission" date="2012-05" db="EMBL/GenBank/DDBJ databases">
        <authorList>
            <person name="Krishnakumar V."/>
            <person name="Cheung F."/>
            <person name="Xiao Y."/>
            <person name="Chan A."/>
            <person name="Moskal W.A."/>
            <person name="Town C.D."/>
        </authorList>
    </citation>
    <scope>NUCLEOTIDE SEQUENCE</scope>
</reference>
<proteinExistence type="evidence at transcript level"/>
<sequence>MQPIFGDKGSLQEEDGLILHLGRFTSLMEGLEHNIGRNVFL</sequence>
<organism evidence="1">
    <name type="scientific">Medicago truncatula</name>
    <name type="common">Barrel medic</name>
    <name type="synonym">Medicago tribuloides</name>
    <dbReference type="NCBI Taxonomy" id="3880"/>
    <lineage>
        <taxon>Eukaryota</taxon>
        <taxon>Viridiplantae</taxon>
        <taxon>Streptophyta</taxon>
        <taxon>Embryophyta</taxon>
        <taxon>Tracheophyta</taxon>
        <taxon>Spermatophyta</taxon>
        <taxon>Magnoliopsida</taxon>
        <taxon>eudicotyledons</taxon>
        <taxon>Gunneridae</taxon>
        <taxon>Pentapetalae</taxon>
        <taxon>rosids</taxon>
        <taxon>fabids</taxon>
        <taxon>Fabales</taxon>
        <taxon>Fabaceae</taxon>
        <taxon>Papilionoideae</taxon>
        <taxon>50 kb inversion clade</taxon>
        <taxon>NPAAA clade</taxon>
        <taxon>Hologalegina</taxon>
        <taxon>IRL clade</taxon>
        <taxon>Trifolieae</taxon>
        <taxon>Medicago</taxon>
    </lineage>
</organism>
<dbReference type="Gramene" id="rna16929">
    <property type="protein sequence ID" value="RHN68561.1"/>
    <property type="gene ID" value="gene16929"/>
</dbReference>
<evidence type="ECO:0000313" key="2">
    <source>
        <dbReference type="EMBL" id="RHN68561.1"/>
    </source>
</evidence>
<dbReference type="EMBL" id="BT134221">
    <property type="protein sequence ID" value="AFK34016.1"/>
    <property type="molecule type" value="mRNA"/>
</dbReference>
<gene>
    <name evidence="2" type="ORF">MtrunA17_Chr3g0115231</name>
</gene>
<dbReference type="Proteomes" id="UP000265566">
    <property type="component" value="Chromosome 3"/>
</dbReference>